<dbReference type="eggNOG" id="COG1146">
    <property type="taxonomic scope" value="Bacteria"/>
</dbReference>
<gene>
    <name evidence="2" type="ordered locus">Dole_3119</name>
</gene>
<dbReference type="AlphaFoldDB" id="A8ZZQ0"/>
<feature type="domain" description="4Fe-4S ferredoxin-type" evidence="1">
    <location>
        <begin position="323"/>
        <end position="352"/>
    </location>
</feature>
<evidence type="ECO:0000259" key="1">
    <source>
        <dbReference type="PROSITE" id="PS51379"/>
    </source>
</evidence>
<evidence type="ECO:0000313" key="3">
    <source>
        <dbReference type="Proteomes" id="UP000008561"/>
    </source>
</evidence>
<dbReference type="EMBL" id="CP000859">
    <property type="protein sequence ID" value="ABW68922.1"/>
    <property type="molecule type" value="Genomic_DNA"/>
</dbReference>
<dbReference type="Proteomes" id="UP000008561">
    <property type="component" value="Chromosome"/>
</dbReference>
<accession>A8ZZQ0</accession>
<name>A8ZZQ0_DESOH</name>
<dbReference type="Gene3D" id="3.30.70.20">
    <property type="match status" value="1"/>
</dbReference>
<dbReference type="STRING" id="96561.Dole_3119"/>
<dbReference type="KEGG" id="dol:Dole_3119"/>
<dbReference type="RefSeq" id="WP_012176532.1">
    <property type="nucleotide sequence ID" value="NC_009943.1"/>
</dbReference>
<organism evidence="2 3">
    <name type="scientific">Desulfosudis oleivorans (strain DSM 6200 / JCM 39069 / Hxd3)</name>
    <name type="common">Desulfococcus oleovorans</name>
    <dbReference type="NCBI Taxonomy" id="96561"/>
    <lineage>
        <taxon>Bacteria</taxon>
        <taxon>Pseudomonadati</taxon>
        <taxon>Thermodesulfobacteriota</taxon>
        <taxon>Desulfobacteria</taxon>
        <taxon>Desulfobacterales</taxon>
        <taxon>Desulfosudaceae</taxon>
        <taxon>Desulfosudis</taxon>
    </lineage>
</organism>
<dbReference type="HOGENOM" id="CLU_043380_0_0_7"/>
<dbReference type="SUPFAM" id="SSF54862">
    <property type="entry name" value="4Fe-4S ferredoxins"/>
    <property type="match status" value="1"/>
</dbReference>
<dbReference type="OrthoDB" id="5488678at2"/>
<keyword evidence="3" id="KW-1185">Reference proteome</keyword>
<dbReference type="Pfam" id="PF13187">
    <property type="entry name" value="Fer4_9"/>
    <property type="match status" value="1"/>
</dbReference>
<dbReference type="InterPro" id="IPR017896">
    <property type="entry name" value="4Fe4S_Fe-S-bd"/>
</dbReference>
<dbReference type="PROSITE" id="PS51379">
    <property type="entry name" value="4FE4S_FER_2"/>
    <property type="match status" value="2"/>
</dbReference>
<proteinExistence type="predicted"/>
<sequence>MKQAALSLKDKLVELRKWEKTYKALQKHLDKQPMGYPGTFSGVERRILKAMFSLDEARLAMHMECWQFETADAIFNKAGEVLGMTLDEVAGRLSAMEKKGAIFAKKVEGVWQYALHPIIIGMYEMQVKWMTPGLYLDLREYATKMLGIEYLTTAIPQVRVVPVGKSITPEHSIATYDEIRNIIERTDRDICMAECICRKGKAMLGEPCKATDRLEACLGFGDFGDMYKRNGWARTITKEEALERLDQAEKEGLVIQPANEINPEYICLCCGCCCGILEMMSTMPRPADFAASNYFVALDETLCNGCGKCVRRCQMNAFVVKDKMAVLNIDKCIGCGLCVTTCKTGALKLVKKEVETVPPKNTEEMFQRIMAGKKGTVGKLLTATKGALGLKP</sequence>
<feature type="domain" description="4Fe-4S ferredoxin-type" evidence="1">
    <location>
        <begin position="294"/>
        <end position="322"/>
    </location>
</feature>
<reference evidence="2 3" key="1">
    <citation type="submission" date="2007-10" db="EMBL/GenBank/DDBJ databases">
        <title>Complete sequence of Desulfococcus oleovorans Hxd3.</title>
        <authorList>
            <consortium name="US DOE Joint Genome Institute"/>
            <person name="Copeland A."/>
            <person name="Lucas S."/>
            <person name="Lapidus A."/>
            <person name="Barry K."/>
            <person name="Glavina del Rio T."/>
            <person name="Dalin E."/>
            <person name="Tice H."/>
            <person name="Pitluck S."/>
            <person name="Kiss H."/>
            <person name="Brettin T."/>
            <person name="Bruce D."/>
            <person name="Detter J.C."/>
            <person name="Han C."/>
            <person name="Schmutz J."/>
            <person name="Larimer F."/>
            <person name="Land M."/>
            <person name="Hauser L."/>
            <person name="Kyrpides N."/>
            <person name="Kim E."/>
            <person name="Wawrik B."/>
            <person name="Richardson P."/>
        </authorList>
    </citation>
    <scope>NUCLEOTIDE SEQUENCE [LARGE SCALE GENOMIC DNA]</scope>
    <source>
        <strain evidence="3">DSM 6200 / JCM 39069 / Hxd3</strain>
    </source>
</reference>
<protein>
    <submittedName>
        <fullName evidence="2">4Fe-4S ferredoxin iron-sulfur binding domain protein</fullName>
    </submittedName>
</protein>
<evidence type="ECO:0000313" key="2">
    <source>
        <dbReference type="EMBL" id="ABW68922.1"/>
    </source>
</evidence>